<dbReference type="AlphaFoldDB" id="A0A8X6FXJ2"/>
<proteinExistence type="predicted"/>
<organism evidence="1 2">
    <name type="scientific">Trichonephila clavata</name>
    <name type="common">Joro spider</name>
    <name type="synonym">Nephila clavata</name>
    <dbReference type="NCBI Taxonomy" id="2740835"/>
    <lineage>
        <taxon>Eukaryota</taxon>
        <taxon>Metazoa</taxon>
        <taxon>Ecdysozoa</taxon>
        <taxon>Arthropoda</taxon>
        <taxon>Chelicerata</taxon>
        <taxon>Arachnida</taxon>
        <taxon>Araneae</taxon>
        <taxon>Araneomorphae</taxon>
        <taxon>Entelegynae</taxon>
        <taxon>Araneoidea</taxon>
        <taxon>Nephilidae</taxon>
        <taxon>Trichonephila</taxon>
    </lineage>
</organism>
<protein>
    <submittedName>
        <fullName evidence="1">Uncharacterized protein</fullName>
    </submittedName>
</protein>
<keyword evidence="2" id="KW-1185">Reference proteome</keyword>
<evidence type="ECO:0000313" key="2">
    <source>
        <dbReference type="Proteomes" id="UP000887116"/>
    </source>
</evidence>
<name>A0A8X6FXJ2_TRICU</name>
<sequence>MSKFWVFAYRNANDNHIIAATEEFSDESAPLRRLGSSFGTKAKKVPSNNKHKVITTTRSAFKMKFKEYPIETKSCLLSRQSSDFQNFSMAPLWSTAFIN</sequence>
<reference evidence="1" key="1">
    <citation type="submission" date="2020-07" db="EMBL/GenBank/DDBJ databases">
        <title>Multicomponent nature underlies the extraordinary mechanical properties of spider dragline silk.</title>
        <authorList>
            <person name="Kono N."/>
            <person name="Nakamura H."/>
            <person name="Mori M."/>
            <person name="Yoshida Y."/>
            <person name="Ohtoshi R."/>
            <person name="Malay A.D."/>
            <person name="Moran D.A.P."/>
            <person name="Tomita M."/>
            <person name="Numata K."/>
            <person name="Arakawa K."/>
        </authorList>
    </citation>
    <scope>NUCLEOTIDE SEQUENCE</scope>
</reference>
<gene>
    <name evidence="1" type="ORF">TNCT_96131</name>
</gene>
<accession>A0A8X6FXJ2</accession>
<comment type="caution">
    <text evidence="1">The sequence shown here is derived from an EMBL/GenBank/DDBJ whole genome shotgun (WGS) entry which is preliminary data.</text>
</comment>
<dbReference type="EMBL" id="BMAO01013726">
    <property type="protein sequence ID" value="GFQ90657.1"/>
    <property type="molecule type" value="Genomic_DNA"/>
</dbReference>
<dbReference type="Proteomes" id="UP000887116">
    <property type="component" value="Unassembled WGS sequence"/>
</dbReference>
<evidence type="ECO:0000313" key="1">
    <source>
        <dbReference type="EMBL" id="GFQ90657.1"/>
    </source>
</evidence>